<gene>
    <name evidence="1" type="ORF">NPIL_704901</name>
</gene>
<keyword evidence="2" id="KW-1185">Reference proteome</keyword>
<sequence>MFTTCLRIPFPHQFANPKGDWRVRFTLAKFKDPSGQSKLTGRFFKVTVDTADDYRALTWFYTQSGVEFKSFMLKEILHVVKSFMLTPD</sequence>
<dbReference type="AlphaFoldDB" id="A0A8X6QI70"/>
<comment type="caution">
    <text evidence="1">The sequence shown here is derived from an EMBL/GenBank/DDBJ whole genome shotgun (WGS) entry which is preliminary data.</text>
</comment>
<protein>
    <submittedName>
        <fullName evidence="1">Uncharacterized protein</fullName>
    </submittedName>
</protein>
<dbReference type="OrthoDB" id="8123886at2759"/>
<dbReference type="EMBL" id="BMAW01080589">
    <property type="protein sequence ID" value="GFU20303.1"/>
    <property type="molecule type" value="Genomic_DNA"/>
</dbReference>
<reference evidence="1" key="1">
    <citation type="submission" date="2020-08" db="EMBL/GenBank/DDBJ databases">
        <title>Multicomponent nature underlies the extraordinary mechanical properties of spider dragline silk.</title>
        <authorList>
            <person name="Kono N."/>
            <person name="Nakamura H."/>
            <person name="Mori M."/>
            <person name="Yoshida Y."/>
            <person name="Ohtoshi R."/>
            <person name="Malay A.D."/>
            <person name="Moran D.A.P."/>
            <person name="Tomita M."/>
            <person name="Numata K."/>
            <person name="Arakawa K."/>
        </authorList>
    </citation>
    <scope>NUCLEOTIDE SEQUENCE</scope>
</reference>
<evidence type="ECO:0000313" key="1">
    <source>
        <dbReference type="EMBL" id="GFU20303.1"/>
    </source>
</evidence>
<organism evidence="1 2">
    <name type="scientific">Nephila pilipes</name>
    <name type="common">Giant wood spider</name>
    <name type="synonym">Nephila maculata</name>
    <dbReference type="NCBI Taxonomy" id="299642"/>
    <lineage>
        <taxon>Eukaryota</taxon>
        <taxon>Metazoa</taxon>
        <taxon>Ecdysozoa</taxon>
        <taxon>Arthropoda</taxon>
        <taxon>Chelicerata</taxon>
        <taxon>Arachnida</taxon>
        <taxon>Araneae</taxon>
        <taxon>Araneomorphae</taxon>
        <taxon>Entelegynae</taxon>
        <taxon>Araneoidea</taxon>
        <taxon>Nephilidae</taxon>
        <taxon>Nephila</taxon>
    </lineage>
</organism>
<proteinExistence type="predicted"/>
<evidence type="ECO:0000313" key="2">
    <source>
        <dbReference type="Proteomes" id="UP000887013"/>
    </source>
</evidence>
<accession>A0A8X6QI70</accession>
<dbReference type="Proteomes" id="UP000887013">
    <property type="component" value="Unassembled WGS sequence"/>
</dbReference>
<name>A0A8X6QI70_NEPPI</name>